<evidence type="ECO:0000256" key="3">
    <source>
        <dbReference type="ARBA" id="ARBA00023295"/>
    </source>
</evidence>
<reference evidence="7" key="1">
    <citation type="journal article" date="2019" name="Int. J. Syst. Evol. Microbiol.">
        <title>The Global Catalogue of Microorganisms (GCM) 10K type strain sequencing project: providing services to taxonomists for standard genome sequencing and annotation.</title>
        <authorList>
            <consortium name="The Broad Institute Genomics Platform"/>
            <consortium name="The Broad Institute Genome Sequencing Center for Infectious Disease"/>
            <person name="Wu L."/>
            <person name="Ma J."/>
        </authorList>
    </citation>
    <scope>NUCLEOTIDE SEQUENCE [LARGE SCALE GENOMIC DNA]</scope>
    <source>
        <strain evidence="7">CCUG 49339</strain>
    </source>
</reference>
<evidence type="ECO:0000256" key="1">
    <source>
        <dbReference type="ARBA" id="ARBA00005336"/>
    </source>
</evidence>
<dbReference type="Pfam" id="PF01915">
    <property type="entry name" value="Glyco_hydro_3_C"/>
    <property type="match status" value="1"/>
</dbReference>
<dbReference type="InterPro" id="IPR001764">
    <property type="entry name" value="Glyco_hydro_3_N"/>
</dbReference>
<dbReference type="SUPFAM" id="SSF51445">
    <property type="entry name" value="(Trans)glycosidases"/>
    <property type="match status" value="1"/>
</dbReference>
<organism evidence="6 7">
    <name type="scientific">Bacillus salitolerans</name>
    <dbReference type="NCBI Taxonomy" id="1437434"/>
    <lineage>
        <taxon>Bacteria</taxon>
        <taxon>Bacillati</taxon>
        <taxon>Bacillota</taxon>
        <taxon>Bacilli</taxon>
        <taxon>Bacillales</taxon>
        <taxon>Bacillaceae</taxon>
        <taxon>Bacillus</taxon>
    </lineage>
</organism>
<evidence type="ECO:0000313" key="6">
    <source>
        <dbReference type="EMBL" id="MFD1737556.1"/>
    </source>
</evidence>
<dbReference type="EMBL" id="JBHUEM010000020">
    <property type="protein sequence ID" value="MFD1737556.1"/>
    <property type="molecule type" value="Genomic_DNA"/>
</dbReference>
<dbReference type="PANTHER" id="PTHR30480">
    <property type="entry name" value="BETA-HEXOSAMINIDASE-RELATED"/>
    <property type="match status" value="1"/>
</dbReference>
<gene>
    <name evidence="6" type="ORF">ACFSCX_13430</name>
</gene>
<dbReference type="PANTHER" id="PTHR30480:SF16">
    <property type="entry name" value="GLYCOSIDE HYDROLASE FAMILY 3 DOMAIN PROTEIN"/>
    <property type="match status" value="1"/>
</dbReference>
<dbReference type="InterPro" id="IPR036962">
    <property type="entry name" value="Glyco_hydro_3_N_sf"/>
</dbReference>
<evidence type="ECO:0000259" key="5">
    <source>
        <dbReference type="Pfam" id="PF01915"/>
    </source>
</evidence>
<feature type="domain" description="Glycoside hydrolase family 3 C-terminal" evidence="5">
    <location>
        <begin position="375"/>
        <end position="538"/>
    </location>
</feature>
<proteinExistence type="inferred from homology"/>
<comment type="similarity">
    <text evidence="1">Belongs to the glycosyl hydrolase 3 family.</text>
</comment>
<keyword evidence="7" id="KW-1185">Reference proteome</keyword>
<dbReference type="GO" id="GO:0016787">
    <property type="term" value="F:hydrolase activity"/>
    <property type="evidence" value="ECO:0007669"/>
    <property type="project" value="UniProtKB-KW"/>
</dbReference>
<protein>
    <submittedName>
        <fullName evidence="6">Glycoside hydrolase family 3 N-terminal domain-containing protein</fullName>
    </submittedName>
</protein>
<dbReference type="InterPro" id="IPR036881">
    <property type="entry name" value="Glyco_hydro_3_C_sf"/>
</dbReference>
<evidence type="ECO:0000313" key="7">
    <source>
        <dbReference type="Proteomes" id="UP001597214"/>
    </source>
</evidence>
<dbReference type="RefSeq" id="WP_377928759.1">
    <property type="nucleotide sequence ID" value="NZ_JBHUEM010000020.1"/>
</dbReference>
<dbReference type="Gene3D" id="3.40.50.1700">
    <property type="entry name" value="Glycoside hydrolase family 3 C-terminal domain"/>
    <property type="match status" value="1"/>
</dbReference>
<dbReference type="InterPro" id="IPR050226">
    <property type="entry name" value="NagZ_Beta-hexosaminidase"/>
</dbReference>
<dbReference type="InterPro" id="IPR002772">
    <property type="entry name" value="Glyco_hydro_3_C"/>
</dbReference>
<name>A0ABW4LRS4_9BACI</name>
<dbReference type="InterPro" id="IPR017853">
    <property type="entry name" value="GH"/>
</dbReference>
<feature type="domain" description="Glycoside hydrolase family 3 N-terminal" evidence="4">
    <location>
        <begin position="5"/>
        <end position="333"/>
    </location>
</feature>
<dbReference type="Pfam" id="PF00933">
    <property type="entry name" value="Glyco_hydro_3"/>
    <property type="match status" value="1"/>
</dbReference>
<comment type="caution">
    <text evidence="6">The sequence shown here is derived from an EMBL/GenBank/DDBJ whole genome shotgun (WGS) entry which is preliminary data.</text>
</comment>
<keyword evidence="2 6" id="KW-0378">Hydrolase</keyword>
<keyword evidence="3" id="KW-0326">Glycosidase</keyword>
<dbReference type="Gene3D" id="3.20.20.300">
    <property type="entry name" value="Glycoside hydrolase, family 3, N-terminal domain"/>
    <property type="match status" value="1"/>
</dbReference>
<evidence type="ECO:0000259" key="4">
    <source>
        <dbReference type="Pfam" id="PF00933"/>
    </source>
</evidence>
<sequence length="541" mass="59746">MTNLTLRQKIGKLMVFGFQGDSRDTISPEIIHFLEEYHVGGIILFGRNMKKPTDILELTSYMQKKAKKSGHEQPLLICTDQENGIVRRLGKDTTIFPGAMLLAATEDEKLIYDIGRATAKELMALGINWNLAPVVDVNNNPHNPVIGVRSFGEKAEEVSRFSKASMNGMQAGGIITTLKHFPGHGDTNIDSHLDLPIISHGLERLERIELVPFKECMINGADTVMSAHVYFPVIESREGVPATMSHNVITRLLREKLGFSGVVTTDCMEMKAIADTIGTAKGAVEAIKAGVDLIMISHSPLLQKEAIEAIAVAVESGEIPTSRIEESLARISALKTKYVSWDKIEIDDESPQVPLVVGSPEHNELAKLAYKRGVTIVKNKNGLLPLSTDSAHKVMVIYPTKSYLTLVEDELYSENVFGAIVKEVHPSSEIFPILHHLNERDLDELVEKTRQFDTIVVGTLSAIRSKEQSTLLKALMNTGKDIVVIAMRNPYDLMVVPNVSGFITTYEFSTNALRYAVKALFGIETVSGKLPVTIPLHEHYQ</sequence>
<evidence type="ECO:0000256" key="2">
    <source>
        <dbReference type="ARBA" id="ARBA00022801"/>
    </source>
</evidence>
<dbReference type="PRINTS" id="PR00133">
    <property type="entry name" value="GLHYDRLASE3"/>
</dbReference>
<dbReference type="SUPFAM" id="SSF52279">
    <property type="entry name" value="Beta-D-glucan exohydrolase, C-terminal domain"/>
    <property type="match status" value="1"/>
</dbReference>
<dbReference type="Proteomes" id="UP001597214">
    <property type="component" value="Unassembled WGS sequence"/>
</dbReference>
<accession>A0ABW4LRS4</accession>